<dbReference type="SUPFAM" id="SSF55447">
    <property type="entry name" value="CO dehydrogenase flavoprotein C-terminal domain-like"/>
    <property type="match status" value="1"/>
</dbReference>
<name>A0A0J8D8F9_CLOCY</name>
<dbReference type="Proteomes" id="UP000036756">
    <property type="component" value="Unassembled WGS sequence"/>
</dbReference>
<dbReference type="Gene3D" id="3.30.390.50">
    <property type="entry name" value="CO dehydrogenase flavoprotein, C-terminal domain"/>
    <property type="match status" value="1"/>
</dbReference>
<evidence type="ECO:0000313" key="5">
    <source>
        <dbReference type="Proteomes" id="UP000036756"/>
    </source>
</evidence>
<dbReference type="OrthoDB" id="9803647at2"/>
<dbReference type="STRING" id="1121307.CLCY_4c01350"/>
<dbReference type="PROSITE" id="PS51387">
    <property type="entry name" value="FAD_PCMH"/>
    <property type="match status" value="1"/>
</dbReference>
<dbReference type="PATRIC" id="fig|1121307.3.peg.1789"/>
<sequence>MNIQNYVIPQTIEEAYKLVQTGGRIISGGAFVCTSNAKVDTVVDLRDLGLNFINEYEDRIEIGPATTLREVETSKILNGNFNGYFENAIGRILGIQLRNLATIGGSICGRYGFSDVICSLSALNVTLEFHNYGEISLDDFIARPSVKRDILKKIIIEKNNIKASYEALRHSNGDFPMITCSVSNLNGKYKVIVGCRPLIAAQAEDCMAILNSGKELTEKVIDEAMLALDNLAYGNNYTATKEYRQQVAKVIVKRCLMEVM</sequence>
<dbReference type="GO" id="GO:0071949">
    <property type="term" value="F:FAD binding"/>
    <property type="evidence" value="ECO:0007669"/>
    <property type="project" value="InterPro"/>
</dbReference>
<dbReference type="Pfam" id="PF03450">
    <property type="entry name" value="CO_deh_flav_C"/>
    <property type="match status" value="1"/>
</dbReference>
<dbReference type="GO" id="GO:0016491">
    <property type="term" value="F:oxidoreductase activity"/>
    <property type="evidence" value="ECO:0007669"/>
    <property type="project" value="UniProtKB-KW"/>
</dbReference>
<dbReference type="SUPFAM" id="SSF56176">
    <property type="entry name" value="FAD-binding/transporter-associated domain-like"/>
    <property type="match status" value="1"/>
</dbReference>
<dbReference type="EMBL" id="LFVU01000024">
    <property type="protein sequence ID" value="KMT22162.1"/>
    <property type="molecule type" value="Genomic_DNA"/>
</dbReference>
<dbReference type="Gene3D" id="3.30.465.10">
    <property type="match status" value="1"/>
</dbReference>
<dbReference type="RefSeq" id="WP_048570255.1">
    <property type="nucleotide sequence ID" value="NZ_LFVU01000024.1"/>
</dbReference>
<dbReference type="Pfam" id="PF00941">
    <property type="entry name" value="FAD_binding_5"/>
    <property type="match status" value="1"/>
</dbReference>
<evidence type="ECO:0000259" key="3">
    <source>
        <dbReference type="PROSITE" id="PS51387"/>
    </source>
</evidence>
<dbReference type="InterPro" id="IPR036683">
    <property type="entry name" value="CO_DH_flav_C_dom_sf"/>
</dbReference>
<keyword evidence="5" id="KW-1185">Reference proteome</keyword>
<comment type="caution">
    <text evidence="4">The sequence shown here is derived from an EMBL/GenBank/DDBJ whole genome shotgun (WGS) entry which is preliminary data.</text>
</comment>
<evidence type="ECO:0000256" key="1">
    <source>
        <dbReference type="ARBA" id="ARBA00022630"/>
    </source>
</evidence>
<proteinExistence type="predicted"/>
<reference evidence="4 5" key="1">
    <citation type="submission" date="2015-06" db="EMBL/GenBank/DDBJ databases">
        <title>Draft genome sequence of the purine-degrading Clostridium cylindrosporum HC-1 (DSM 605).</title>
        <authorList>
            <person name="Poehlein A."/>
            <person name="Schiel-Bengelsdorf B."/>
            <person name="Bengelsdorf F."/>
            <person name="Daniel R."/>
            <person name="Duerre P."/>
        </authorList>
    </citation>
    <scope>NUCLEOTIDE SEQUENCE [LARGE SCALE GENOMIC DNA]</scope>
    <source>
        <strain evidence="4 5">DSM 605</strain>
    </source>
</reference>
<dbReference type="InterPro" id="IPR005107">
    <property type="entry name" value="CO_DH_flav_C"/>
</dbReference>
<dbReference type="AlphaFoldDB" id="A0A0J8D8F9"/>
<keyword evidence="2" id="KW-0560">Oxidoreductase</keyword>
<dbReference type="InterPro" id="IPR036318">
    <property type="entry name" value="FAD-bd_PCMH-like_sf"/>
</dbReference>
<accession>A0A0J8D8F9</accession>
<dbReference type="InterPro" id="IPR002346">
    <property type="entry name" value="Mopterin_DH_FAD-bd"/>
</dbReference>
<evidence type="ECO:0000313" key="4">
    <source>
        <dbReference type="EMBL" id="KMT22162.1"/>
    </source>
</evidence>
<feature type="domain" description="FAD-binding PCMH-type" evidence="3">
    <location>
        <begin position="1"/>
        <end position="188"/>
    </location>
</feature>
<dbReference type="SMART" id="SM01092">
    <property type="entry name" value="CO_deh_flav_C"/>
    <property type="match status" value="1"/>
</dbReference>
<protein>
    <submittedName>
        <fullName evidence="4">Aerobic-type carbon monoxide dehydrogenase, middle subunit CoxM/CutM</fullName>
    </submittedName>
</protein>
<gene>
    <name evidence="4" type="ORF">CLCY_4c01350</name>
</gene>
<dbReference type="InterPro" id="IPR016166">
    <property type="entry name" value="FAD-bd_PCMH"/>
</dbReference>
<evidence type="ECO:0000256" key="2">
    <source>
        <dbReference type="ARBA" id="ARBA00023002"/>
    </source>
</evidence>
<dbReference type="InterPro" id="IPR051312">
    <property type="entry name" value="Diverse_Substr_Oxidored"/>
</dbReference>
<dbReference type="PANTHER" id="PTHR42659">
    <property type="entry name" value="XANTHINE DEHYDROGENASE SUBUNIT C-RELATED"/>
    <property type="match status" value="1"/>
</dbReference>
<organism evidence="4 5">
    <name type="scientific">Clostridium cylindrosporum DSM 605</name>
    <dbReference type="NCBI Taxonomy" id="1121307"/>
    <lineage>
        <taxon>Bacteria</taxon>
        <taxon>Bacillati</taxon>
        <taxon>Bacillota</taxon>
        <taxon>Clostridia</taxon>
        <taxon>Eubacteriales</taxon>
        <taxon>Clostridiaceae</taxon>
        <taxon>Clostridium</taxon>
    </lineage>
</organism>
<dbReference type="InterPro" id="IPR016169">
    <property type="entry name" value="FAD-bd_PCMH_sub2"/>
</dbReference>
<keyword evidence="1" id="KW-0285">Flavoprotein</keyword>
<dbReference type="PANTHER" id="PTHR42659:SF9">
    <property type="entry name" value="XANTHINE DEHYDROGENASE FAD-BINDING SUBUNIT XDHB-RELATED"/>
    <property type="match status" value="1"/>
</dbReference>